<dbReference type="GO" id="GO:0010179">
    <property type="term" value="F:IAA-Ala conjugate hydrolase activity"/>
    <property type="evidence" value="ECO:0007669"/>
    <property type="project" value="TreeGrafter"/>
</dbReference>
<sequence>MDALSMQEHKSKVPEKMHACGHDAHVVMLFGSAKILKEHENELEQLFFHSNQLRNEVVGLRAC</sequence>
<comment type="caution">
    <text evidence="1">The sequence shown here is derived from an EMBL/GenBank/DDBJ whole genome shotgun (WGS) entry which is preliminary data.</text>
</comment>
<dbReference type="EMBL" id="JXTC01000255">
    <property type="protein sequence ID" value="PON75638.1"/>
    <property type="molecule type" value="Genomic_DNA"/>
</dbReference>
<organism evidence="1 2">
    <name type="scientific">Trema orientale</name>
    <name type="common">Charcoal tree</name>
    <name type="synonym">Celtis orientalis</name>
    <dbReference type="NCBI Taxonomy" id="63057"/>
    <lineage>
        <taxon>Eukaryota</taxon>
        <taxon>Viridiplantae</taxon>
        <taxon>Streptophyta</taxon>
        <taxon>Embryophyta</taxon>
        <taxon>Tracheophyta</taxon>
        <taxon>Spermatophyta</taxon>
        <taxon>Magnoliopsida</taxon>
        <taxon>eudicotyledons</taxon>
        <taxon>Gunneridae</taxon>
        <taxon>Pentapetalae</taxon>
        <taxon>rosids</taxon>
        <taxon>fabids</taxon>
        <taxon>Rosales</taxon>
        <taxon>Cannabaceae</taxon>
        <taxon>Trema</taxon>
    </lineage>
</organism>
<accession>A0A2P5DQS5</accession>
<dbReference type="STRING" id="63057.A0A2P5DQS5"/>
<dbReference type="InterPro" id="IPR002933">
    <property type="entry name" value="Peptidase_M20"/>
</dbReference>
<dbReference type="PANTHER" id="PTHR11014">
    <property type="entry name" value="PEPTIDASE M20 FAMILY MEMBER"/>
    <property type="match status" value="1"/>
</dbReference>
<keyword evidence="2" id="KW-1185">Reference proteome</keyword>
<protein>
    <submittedName>
        <fullName evidence="1">Uncharacterized protein</fullName>
    </submittedName>
</protein>
<dbReference type="PANTHER" id="PTHR11014:SF55">
    <property type="entry name" value="IAA-AMINO ACID HYDROLASE ILR1-LIKE 4"/>
    <property type="match status" value="1"/>
</dbReference>
<reference evidence="2" key="1">
    <citation type="submission" date="2016-06" db="EMBL/GenBank/DDBJ databases">
        <title>Parallel loss of symbiosis genes in relatives of nitrogen-fixing non-legume Parasponia.</title>
        <authorList>
            <person name="Van Velzen R."/>
            <person name="Holmer R."/>
            <person name="Bu F."/>
            <person name="Rutten L."/>
            <person name="Van Zeijl A."/>
            <person name="Liu W."/>
            <person name="Santuari L."/>
            <person name="Cao Q."/>
            <person name="Sharma T."/>
            <person name="Shen D."/>
            <person name="Roswanjaya Y."/>
            <person name="Wardhani T."/>
            <person name="Kalhor M.S."/>
            <person name="Jansen J."/>
            <person name="Van den Hoogen J."/>
            <person name="Gungor B."/>
            <person name="Hartog M."/>
            <person name="Hontelez J."/>
            <person name="Verver J."/>
            <person name="Yang W.-C."/>
            <person name="Schijlen E."/>
            <person name="Repin R."/>
            <person name="Schilthuizen M."/>
            <person name="Schranz E."/>
            <person name="Heidstra R."/>
            <person name="Miyata K."/>
            <person name="Fedorova E."/>
            <person name="Kohlen W."/>
            <person name="Bisseling T."/>
            <person name="Smit S."/>
            <person name="Geurts R."/>
        </authorList>
    </citation>
    <scope>NUCLEOTIDE SEQUENCE [LARGE SCALE GENOMIC DNA]</scope>
    <source>
        <strain evidence="2">cv. RG33-2</strain>
    </source>
</reference>
<name>A0A2P5DQS5_TREOI</name>
<dbReference type="InterPro" id="IPR017439">
    <property type="entry name" value="Amidohydrolase"/>
</dbReference>
<dbReference type="Gene3D" id="3.40.630.10">
    <property type="entry name" value="Zn peptidases"/>
    <property type="match status" value="1"/>
</dbReference>
<proteinExistence type="predicted"/>
<dbReference type="GO" id="GO:0005783">
    <property type="term" value="C:endoplasmic reticulum"/>
    <property type="evidence" value="ECO:0007669"/>
    <property type="project" value="TreeGrafter"/>
</dbReference>
<dbReference type="SUPFAM" id="SSF53187">
    <property type="entry name" value="Zn-dependent exopeptidases"/>
    <property type="match status" value="1"/>
</dbReference>
<evidence type="ECO:0000313" key="1">
    <source>
        <dbReference type="EMBL" id="PON75638.1"/>
    </source>
</evidence>
<dbReference type="Proteomes" id="UP000237000">
    <property type="component" value="Unassembled WGS sequence"/>
</dbReference>
<dbReference type="InParanoid" id="A0A2P5DQS5"/>
<dbReference type="AlphaFoldDB" id="A0A2P5DQS5"/>
<evidence type="ECO:0000313" key="2">
    <source>
        <dbReference type="Proteomes" id="UP000237000"/>
    </source>
</evidence>
<dbReference type="Pfam" id="PF01546">
    <property type="entry name" value="Peptidase_M20"/>
    <property type="match status" value="1"/>
</dbReference>
<dbReference type="GO" id="GO:0009850">
    <property type="term" value="P:auxin metabolic process"/>
    <property type="evidence" value="ECO:0007669"/>
    <property type="project" value="TreeGrafter"/>
</dbReference>
<gene>
    <name evidence="1" type="ORF">TorRG33x02_244870</name>
</gene>
<dbReference type="OrthoDB" id="1737567at2759"/>